<dbReference type="RefSeq" id="WP_089869958.1">
    <property type="nucleotide sequence ID" value="NZ_FOTC01000002.1"/>
</dbReference>
<evidence type="ECO:0000313" key="2">
    <source>
        <dbReference type="EMBL" id="SFL15124.1"/>
    </source>
</evidence>
<keyword evidence="3" id="KW-1185">Reference proteome</keyword>
<feature type="region of interest" description="Disordered" evidence="1">
    <location>
        <begin position="76"/>
        <end position="114"/>
    </location>
</feature>
<evidence type="ECO:0000256" key="1">
    <source>
        <dbReference type="SAM" id="MobiDB-lite"/>
    </source>
</evidence>
<dbReference type="AlphaFoldDB" id="A0A1I4FB67"/>
<name>A0A1I4FB67_9EURY</name>
<reference evidence="3" key="1">
    <citation type="submission" date="2016-10" db="EMBL/GenBank/DDBJ databases">
        <authorList>
            <person name="Varghese N."/>
            <person name="Submissions S."/>
        </authorList>
    </citation>
    <scope>NUCLEOTIDE SEQUENCE [LARGE SCALE GENOMIC DNA]</scope>
    <source>
        <strain evidence="3">CGMCC 1.7738</strain>
    </source>
</reference>
<feature type="compositionally biased region" description="Basic and acidic residues" evidence="1">
    <location>
        <begin position="81"/>
        <end position="105"/>
    </location>
</feature>
<gene>
    <name evidence="2" type="ORF">SAMN04487950_2739</name>
</gene>
<dbReference type="STRING" id="553466.SAMN04487950_2739"/>
<sequence length="114" mass="12474">MDDVETADGWYTAVVDRIEAGEERGAELAVLVLEREGDAVGELVAPLAELPSLGRMADSVLCVRLEAGELAAATLDTQETASRRERARSRFERLSRRLPERAGRESDDDSNADE</sequence>
<protein>
    <recommendedName>
        <fullName evidence="4">DUF3006 family protein</fullName>
    </recommendedName>
</protein>
<accession>A0A1I4FB67</accession>
<evidence type="ECO:0000313" key="3">
    <source>
        <dbReference type="Proteomes" id="UP000199607"/>
    </source>
</evidence>
<evidence type="ECO:0008006" key="4">
    <source>
        <dbReference type="Google" id="ProtNLM"/>
    </source>
</evidence>
<proteinExistence type="predicted"/>
<dbReference type="Proteomes" id="UP000199607">
    <property type="component" value="Unassembled WGS sequence"/>
</dbReference>
<organism evidence="2 3">
    <name type="scientific">Halogranum rubrum</name>
    <dbReference type="NCBI Taxonomy" id="553466"/>
    <lineage>
        <taxon>Archaea</taxon>
        <taxon>Methanobacteriati</taxon>
        <taxon>Methanobacteriota</taxon>
        <taxon>Stenosarchaea group</taxon>
        <taxon>Halobacteria</taxon>
        <taxon>Halobacteriales</taxon>
        <taxon>Haloferacaceae</taxon>
    </lineage>
</organism>
<dbReference type="EMBL" id="FOTC01000002">
    <property type="protein sequence ID" value="SFL15124.1"/>
    <property type="molecule type" value="Genomic_DNA"/>
</dbReference>